<evidence type="ECO:0000256" key="2">
    <source>
        <dbReference type="ARBA" id="ARBA00022692"/>
    </source>
</evidence>
<evidence type="ECO:0000313" key="9">
    <source>
        <dbReference type="EMBL" id="KAF9528735.1"/>
    </source>
</evidence>
<dbReference type="PANTHER" id="PTHR33048:SF47">
    <property type="entry name" value="INTEGRAL MEMBRANE PROTEIN-RELATED"/>
    <property type="match status" value="1"/>
</dbReference>
<evidence type="ECO:0000256" key="5">
    <source>
        <dbReference type="ARBA" id="ARBA00038359"/>
    </source>
</evidence>
<feature type="transmembrane region" description="Helical" evidence="7">
    <location>
        <begin position="120"/>
        <end position="143"/>
    </location>
</feature>
<keyword evidence="2 7" id="KW-0812">Transmembrane</keyword>
<dbReference type="OrthoDB" id="3229610at2759"/>
<feature type="compositionally biased region" description="Polar residues" evidence="6">
    <location>
        <begin position="310"/>
        <end position="324"/>
    </location>
</feature>
<feature type="region of interest" description="Disordered" evidence="6">
    <location>
        <begin position="342"/>
        <end position="365"/>
    </location>
</feature>
<comment type="subcellular location">
    <subcellularLocation>
        <location evidence="1">Membrane</location>
        <topology evidence="1">Multi-pass membrane protein</topology>
    </subcellularLocation>
</comment>
<evidence type="ECO:0000256" key="6">
    <source>
        <dbReference type="SAM" id="MobiDB-lite"/>
    </source>
</evidence>
<dbReference type="InterPro" id="IPR052337">
    <property type="entry name" value="SAT4-like"/>
</dbReference>
<feature type="transmembrane region" description="Helical" evidence="7">
    <location>
        <begin position="155"/>
        <end position="178"/>
    </location>
</feature>
<dbReference type="AlphaFoldDB" id="A0A9P6EGQ3"/>
<evidence type="ECO:0000256" key="7">
    <source>
        <dbReference type="SAM" id="Phobius"/>
    </source>
</evidence>
<feature type="domain" description="Rhodopsin" evidence="8">
    <location>
        <begin position="31"/>
        <end position="210"/>
    </location>
</feature>
<keyword evidence="10" id="KW-1185">Reference proteome</keyword>
<dbReference type="InterPro" id="IPR049326">
    <property type="entry name" value="Rhodopsin_dom_fungi"/>
</dbReference>
<evidence type="ECO:0000259" key="8">
    <source>
        <dbReference type="Pfam" id="PF20684"/>
    </source>
</evidence>
<feature type="compositionally biased region" description="Polar residues" evidence="6">
    <location>
        <begin position="343"/>
        <end position="365"/>
    </location>
</feature>
<gene>
    <name evidence="9" type="ORF">CPB83DRAFT_853664</name>
</gene>
<comment type="caution">
    <text evidence="9">The sequence shown here is derived from an EMBL/GenBank/DDBJ whole genome shotgun (WGS) entry which is preliminary data.</text>
</comment>
<feature type="transmembrane region" description="Helical" evidence="7">
    <location>
        <begin position="225"/>
        <end position="248"/>
    </location>
</feature>
<organism evidence="9 10">
    <name type="scientific">Crepidotus variabilis</name>
    <dbReference type="NCBI Taxonomy" id="179855"/>
    <lineage>
        <taxon>Eukaryota</taxon>
        <taxon>Fungi</taxon>
        <taxon>Dikarya</taxon>
        <taxon>Basidiomycota</taxon>
        <taxon>Agaricomycotina</taxon>
        <taxon>Agaricomycetes</taxon>
        <taxon>Agaricomycetidae</taxon>
        <taxon>Agaricales</taxon>
        <taxon>Agaricineae</taxon>
        <taxon>Crepidotaceae</taxon>
        <taxon>Crepidotus</taxon>
    </lineage>
</organism>
<dbReference type="GO" id="GO:0016020">
    <property type="term" value="C:membrane"/>
    <property type="evidence" value="ECO:0007669"/>
    <property type="project" value="UniProtKB-SubCell"/>
</dbReference>
<sequence>MAPQVAILPPFSVSIGCLVAAHGAAFITTLLRLLYRFLVSRLWWDDFWAFIALVADTMVWAVYASEPIRVLERPLAFQIFWKMSMIEGGSMAVWASRLSIGVTIVRLAPPGPFNRICKGAVYLFGLLYIVVAVEKIFCAGVHFNQIPLCIVPKYTNISVLITDVVSDIWLLGAPAYMMMKMKVSRRHRRLIIAIFSCEIFVTFSSIICAYFNLEEQPYLGGIAAHIQLGVSIVVCNLLVLVTYVYRIFTSSDESSRSTSSSTESPAGREKTRTLHFIGFGRTRQLSLQLTDLGSSFGPPSDRSNSPNPPMTATTSGQSPTSTAPDFQATRLTTTFDLTDFSSHLGSQEHSQILSAAEGNHSSRAS</sequence>
<feature type="transmembrane region" description="Helical" evidence="7">
    <location>
        <begin position="190"/>
        <end position="213"/>
    </location>
</feature>
<evidence type="ECO:0000256" key="4">
    <source>
        <dbReference type="ARBA" id="ARBA00023136"/>
    </source>
</evidence>
<dbReference type="Pfam" id="PF20684">
    <property type="entry name" value="Fung_rhodopsin"/>
    <property type="match status" value="1"/>
</dbReference>
<dbReference type="Proteomes" id="UP000807306">
    <property type="component" value="Unassembled WGS sequence"/>
</dbReference>
<feature type="region of interest" description="Disordered" evidence="6">
    <location>
        <begin position="295"/>
        <end position="328"/>
    </location>
</feature>
<feature type="transmembrane region" description="Helical" evidence="7">
    <location>
        <begin position="47"/>
        <end position="65"/>
    </location>
</feature>
<keyword evidence="3 7" id="KW-1133">Transmembrane helix</keyword>
<evidence type="ECO:0000256" key="1">
    <source>
        <dbReference type="ARBA" id="ARBA00004141"/>
    </source>
</evidence>
<dbReference type="PANTHER" id="PTHR33048">
    <property type="entry name" value="PTH11-LIKE INTEGRAL MEMBRANE PROTEIN (AFU_ORTHOLOGUE AFUA_5G11245)"/>
    <property type="match status" value="1"/>
</dbReference>
<evidence type="ECO:0000313" key="10">
    <source>
        <dbReference type="Proteomes" id="UP000807306"/>
    </source>
</evidence>
<feature type="transmembrane region" description="Helical" evidence="7">
    <location>
        <begin position="12"/>
        <end position="35"/>
    </location>
</feature>
<proteinExistence type="inferred from homology"/>
<keyword evidence="4 7" id="KW-0472">Membrane</keyword>
<comment type="similarity">
    <text evidence="5">Belongs to the SAT4 family.</text>
</comment>
<name>A0A9P6EGQ3_9AGAR</name>
<dbReference type="EMBL" id="MU157850">
    <property type="protein sequence ID" value="KAF9528735.1"/>
    <property type="molecule type" value="Genomic_DNA"/>
</dbReference>
<accession>A0A9P6EGQ3</accession>
<reference evidence="9" key="1">
    <citation type="submission" date="2020-11" db="EMBL/GenBank/DDBJ databases">
        <authorList>
            <consortium name="DOE Joint Genome Institute"/>
            <person name="Ahrendt S."/>
            <person name="Riley R."/>
            <person name="Andreopoulos W."/>
            <person name="Labutti K."/>
            <person name="Pangilinan J."/>
            <person name="Ruiz-Duenas F.J."/>
            <person name="Barrasa J.M."/>
            <person name="Sanchez-Garcia M."/>
            <person name="Camarero S."/>
            <person name="Miyauchi S."/>
            <person name="Serrano A."/>
            <person name="Linde D."/>
            <person name="Babiker R."/>
            <person name="Drula E."/>
            <person name="Ayuso-Fernandez I."/>
            <person name="Pacheco R."/>
            <person name="Padilla G."/>
            <person name="Ferreira P."/>
            <person name="Barriuso J."/>
            <person name="Kellner H."/>
            <person name="Castanera R."/>
            <person name="Alfaro M."/>
            <person name="Ramirez L."/>
            <person name="Pisabarro A.G."/>
            <person name="Kuo A."/>
            <person name="Tritt A."/>
            <person name="Lipzen A."/>
            <person name="He G."/>
            <person name="Yan M."/>
            <person name="Ng V."/>
            <person name="Cullen D."/>
            <person name="Martin F."/>
            <person name="Rosso M.-N."/>
            <person name="Henrissat B."/>
            <person name="Hibbett D."/>
            <person name="Martinez A.T."/>
            <person name="Grigoriev I.V."/>
        </authorList>
    </citation>
    <scope>NUCLEOTIDE SEQUENCE</scope>
    <source>
        <strain evidence="9">CBS 506.95</strain>
    </source>
</reference>
<evidence type="ECO:0000256" key="3">
    <source>
        <dbReference type="ARBA" id="ARBA00022989"/>
    </source>
</evidence>
<protein>
    <recommendedName>
        <fullName evidence="8">Rhodopsin domain-containing protein</fullName>
    </recommendedName>
</protein>